<dbReference type="EMBL" id="HBUE01043325">
    <property type="protein sequence ID" value="CAG6461563.1"/>
    <property type="molecule type" value="Transcribed_RNA"/>
</dbReference>
<proteinExistence type="predicted"/>
<dbReference type="AlphaFoldDB" id="A0A8D8F979"/>
<organism evidence="2">
    <name type="scientific">Culex pipiens</name>
    <name type="common">House mosquito</name>
    <dbReference type="NCBI Taxonomy" id="7175"/>
    <lineage>
        <taxon>Eukaryota</taxon>
        <taxon>Metazoa</taxon>
        <taxon>Ecdysozoa</taxon>
        <taxon>Arthropoda</taxon>
        <taxon>Hexapoda</taxon>
        <taxon>Insecta</taxon>
        <taxon>Pterygota</taxon>
        <taxon>Neoptera</taxon>
        <taxon>Endopterygota</taxon>
        <taxon>Diptera</taxon>
        <taxon>Nematocera</taxon>
        <taxon>Culicoidea</taxon>
        <taxon>Culicidae</taxon>
        <taxon>Culicinae</taxon>
        <taxon>Culicini</taxon>
        <taxon>Culex</taxon>
        <taxon>Culex</taxon>
    </lineage>
</organism>
<feature type="transmembrane region" description="Helical" evidence="1">
    <location>
        <begin position="20"/>
        <end position="36"/>
    </location>
</feature>
<keyword evidence="1" id="KW-0812">Transmembrane</keyword>
<dbReference type="EMBL" id="HBUE01043326">
    <property type="protein sequence ID" value="CAG6461564.1"/>
    <property type="molecule type" value="Transcribed_RNA"/>
</dbReference>
<name>A0A8D8F979_CULPI</name>
<evidence type="ECO:0000256" key="1">
    <source>
        <dbReference type="SAM" id="Phobius"/>
    </source>
</evidence>
<protein>
    <submittedName>
        <fullName evidence="2">(northern house mosquito) hypothetical protein</fullName>
    </submittedName>
</protein>
<evidence type="ECO:0000313" key="2">
    <source>
        <dbReference type="EMBL" id="CAG6461564.1"/>
    </source>
</evidence>
<keyword evidence="1" id="KW-1133">Transmembrane helix</keyword>
<accession>A0A8D8F979</accession>
<sequence length="119" mass="14180">MSAEKGEIASRKWVHWRKNGSTTTLLVMVMVIRRIITKGSLYQKKKKISQPYLVFTIISLMNDYNTCCFWRTVKWLRFAVQNGSAFEPLYSPPQIKILRFYSEILKCFYSRYLNKNFGY</sequence>
<keyword evidence="1" id="KW-0472">Membrane</keyword>
<reference evidence="2" key="1">
    <citation type="submission" date="2021-05" db="EMBL/GenBank/DDBJ databases">
        <authorList>
            <person name="Alioto T."/>
            <person name="Alioto T."/>
            <person name="Gomez Garrido J."/>
        </authorList>
    </citation>
    <scope>NUCLEOTIDE SEQUENCE</scope>
</reference>